<evidence type="ECO:0000256" key="8">
    <source>
        <dbReference type="ARBA" id="ARBA00023136"/>
    </source>
</evidence>
<comment type="subcellular location">
    <subcellularLocation>
        <location evidence="10">Cell outer membrane</location>
        <topology evidence="10">Multi-pass membrane protein</topology>
    </subcellularLocation>
</comment>
<dbReference type="AlphaFoldDB" id="A0A840AR85"/>
<dbReference type="GO" id="GO:0009279">
    <property type="term" value="C:cell outer membrane"/>
    <property type="evidence" value="ECO:0007669"/>
    <property type="project" value="UniProtKB-SubCell"/>
</dbReference>
<reference evidence="11 12" key="1">
    <citation type="submission" date="2020-08" db="EMBL/GenBank/DDBJ databases">
        <title>Genomic Encyclopedia of Type Strains, Phase IV (KMG-IV): sequencing the most valuable type-strain genomes for metagenomic binning, comparative biology and taxonomic classification.</title>
        <authorList>
            <person name="Goeker M."/>
        </authorList>
    </citation>
    <scope>NUCLEOTIDE SEQUENCE [LARGE SCALE GENOMIC DNA]</scope>
    <source>
        <strain evidence="11 12">DSM 25966</strain>
    </source>
</reference>
<keyword evidence="8 10" id="KW-0472">Membrane</keyword>
<evidence type="ECO:0000256" key="1">
    <source>
        <dbReference type="ARBA" id="ARBA00009521"/>
    </source>
</evidence>
<dbReference type="InterPro" id="IPR003684">
    <property type="entry name" value="Porin_alphabac"/>
</dbReference>
<gene>
    <name evidence="11" type="ORF">GGR25_002045</name>
</gene>
<evidence type="ECO:0000256" key="10">
    <source>
        <dbReference type="RuleBase" id="RU364005"/>
    </source>
</evidence>
<accession>A0A840AR85</accession>
<keyword evidence="3 10" id="KW-1134">Transmembrane beta strand</keyword>
<proteinExistence type="inferred from homology"/>
<keyword evidence="9 10" id="KW-0998">Cell outer membrane</keyword>
<keyword evidence="6 10" id="KW-0406">Ion transport</keyword>
<dbReference type="Pfam" id="PF02530">
    <property type="entry name" value="Porin_2"/>
    <property type="match status" value="1"/>
</dbReference>
<keyword evidence="5 10" id="KW-0732">Signal</keyword>
<dbReference type="Proteomes" id="UP000553963">
    <property type="component" value="Unassembled WGS sequence"/>
</dbReference>
<evidence type="ECO:0000313" key="11">
    <source>
        <dbReference type="EMBL" id="MBB3930995.1"/>
    </source>
</evidence>
<comment type="function">
    <text evidence="10">Forms passive diffusion pores that allow small molecular weight hydrophilic materials across the outer membrane.</text>
</comment>
<keyword evidence="7 10" id="KW-0626">Porin</keyword>
<evidence type="ECO:0000313" key="12">
    <source>
        <dbReference type="Proteomes" id="UP000553963"/>
    </source>
</evidence>
<evidence type="ECO:0000256" key="2">
    <source>
        <dbReference type="ARBA" id="ARBA00022448"/>
    </source>
</evidence>
<dbReference type="GO" id="GO:0006811">
    <property type="term" value="P:monoatomic ion transport"/>
    <property type="evidence" value="ECO:0007669"/>
    <property type="project" value="UniProtKB-KW"/>
</dbReference>
<keyword evidence="4 10" id="KW-0812">Transmembrane</keyword>
<name>A0A840AR85_9HYPH</name>
<evidence type="ECO:0000256" key="9">
    <source>
        <dbReference type="ARBA" id="ARBA00023237"/>
    </source>
</evidence>
<comment type="caution">
    <text evidence="11">The sequence shown here is derived from an EMBL/GenBank/DDBJ whole genome shotgun (WGS) entry which is preliminary data.</text>
</comment>
<keyword evidence="12" id="KW-1185">Reference proteome</keyword>
<comment type="domain">
    <text evidence="10">Consists of 16-stranded beta-barrel sheets, with large surface-exposed loops, that form a transmembrane pore at the center of each barrel. The pore is partially ocluded by a peptide loop that folds into the pore lumen.</text>
</comment>
<evidence type="ECO:0000256" key="7">
    <source>
        <dbReference type="ARBA" id="ARBA00023114"/>
    </source>
</evidence>
<comment type="similarity">
    <text evidence="1 10">Belongs to the alphaproteobacteria porin family.</text>
</comment>
<sequence>MTLLHPTLPIMAALLLAALAVPAAAQGTFDAAGKWIADPPADAAPAPGAAPKQADSIDNQVCSAFGPGFVAVAGGTTCVKVGGFVKFGTSFGSSKGAQWDTAPAK</sequence>
<keyword evidence="2 10" id="KW-0813">Transport</keyword>
<dbReference type="EMBL" id="JACIDS010000003">
    <property type="protein sequence ID" value="MBB3930995.1"/>
    <property type="molecule type" value="Genomic_DNA"/>
</dbReference>
<feature type="signal peptide" evidence="10">
    <location>
        <begin position="1"/>
        <end position="25"/>
    </location>
</feature>
<evidence type="ECO:0000256" key="5">
    <source>
        <dbReference type="ARBA" id="ARBA00022729"/>
    </source>
</evidence>
<organism evidence="11 12">
    <name type="scientific">Kaistia hirudinis</name>
    <dbReference type="NCBI Taxonomy" id="1293440"/>
    <lineage>
        <taxon>Bacteria</taxon>
        <taxon>Pseudomonadati</taxon>
        <taxon>Pseudomonadota</taxon>
        <taxon>Alphaproteobacteria</taxon>
        <taxon>Hyphomicrobiales</taxon>
        <taxon>Kaistiaceae</taxon>
        <taxon>Kaistia</taxon>
    </lineage>
</organism>
<evidence type="ECO:0000256" key="4">
    <source>
        <dbReference type="ARBA" id="ARBA00022692"/>
    </source>
</evidence>
<feature type="chain" id="PRO_5033105454" description="Porin" evidence="10">
    <location>
        <begin position="26"/>
        <end position="105"/>
    </location>
</feature>
<protein>
    <recommendedName>
        <fullName evidence="10">Porin</fullName>
    </recommendedName>
</protein>
<dbReference type="GO" id="GO:0015288">
    <property type="term" value="F:porin activity"/>
    <property type="evidence" value="ECO:0007669"/>
    <property type="project" value="UniProtKB-KW"/>
</dbReference>
<evidence type="ECO:0000256" key="3">
    <source>
        <dbReference type="ARBA" id="ARBA00022452"/>
    </source>
</evidence>
<dbReference type="RefSeq" id="WP_246409532.1">
    <property type="nucleotide sequence ID" value="NZ_JACIDS010000003.1"/>
</dbReference>
<evidence type="ECO:0000256" key="6">
    <source>
        <dbReference type="ARBA" id="ARBA00023065"/>
    </source>
</evidence>
<dbReference type="GO" id="GO:0046930">
    <property type="term" value="C:pore complex"/>
    <property type="evidence" value="ECO:0007669"/>
    <property type="project" value="UniProtKB-KW"/>
</dbReference>